<keyword evidence="1" id="KW-0472">Membrane</keyword>
<feature type="transmembrane region" description="Helical" evidence="1">
    <location>
        <begin position="14"/>
        <end position="33"/>
    </location>
</feature>
<evidence type="ECO:0000313" key="2">
    <source>
        <dbReference type="EMBL" id="KRL25126.1"/>
    </source>
</evidence>
<dbReference type="STRING" id="1423748.FC37_GL001775"/>
<feature type="transmembrane region" description="Helical" evidence="1">
    <location>
        <begin position="45"/>
        <end position="62"/>
    </location>
</feature>
<proteinExistence type="predicted"/>
<gene>
    <name evidence="2" type="ORF">FC37_GL001775</name>
</gene>
<keyword evidence="1" id="KW-0812">Transmembrane</keyword>
<evidence type="ECO:0000313" key="3">
    <source>
        <dbReference type="Proteomes" id="UP000051311"/>
    </source>
</evidence>
<comment type="caution">
    <text evidence="2">The sequence shown here is derived from an EMBL/GenBank/DDBJ whole genome shotgun (WGS) entry which is preliminary data.</text>
</comment>
<sequence>MNEDLSKKEYIQDVLIVASLVIPVIGFVIAFWFLVKNNRGLAKKYFWCSLLGIVIAGLLYFAKNGFSLHNSLMNLSLHGFKSAYIGGGFIVAFLVFEFVEDISVKRMAIISFITSLAFVAISALRIESLTNFLAAVPQTAVLILTYVILQKRMKKWLAFALGLIISFVWVLILFSIVGVLFNI</sequence>
<keyword evidence="1" id="KW-1133">Transmembrane helix</keyword>
<evidence type="ECO:0000256" key="1">
    <source>
        <dbReference type="SAM" id="Phobius"/>
    </source>
</evidence>
<feature type="transmembrane region" description="Helical" evidence="1">
    <location>
        <begin position="107"/>
        <end position="126"/>
    </location>
</feature>
<accession>A0A0R1NYP7</accession>
<name>A0A0R1NYP7_9LACO</name>
<reference evidence="2 3" key="1">
    <citation type="journal article" date="2015" name="Genome Announc.">
        <title>Expanding the biotechnology potential of lactobacilli through comparative genomics of 213 strains and associated genera.</title>
        <authorList>
            <person name="Sun Z."/>
            <person name="Harris H.M."/>
            <person name="McCann A."/>
            <person name="Guo C."/>
            <person name="Argimon S."/>
            <person name="Zhang W."/>
            <person name="Yang X."/>
            <person name="Jeffery I.B."/>
            <person name="Cooney J.C."/>
            <person name="Kagawa T.F."/>
            <person name="Liu W."/>
            <person name="Song Y."/>
            <person name="Salvetti E."/>
            <person name="Wrobel A."/>
            <person name="Rasinkangas P."/>
            <person name="Parkhill J."/>
            <person name="Rea M.C."/>
            <person name="O'Sullivan O."/>
            <person name="Ritari J."/>
            <person name="Douillard F.P."/>
            <person name="Paul Ross R."/>
            <person name="Yang R."/>
            <person name="Briner A.E."/>
            <person name="Felis G.E."/>
            <person name="de Vos W.M."/>
            <person name="Barrangou R."/>
            <person name="Klaenhammer T.R."/>
            <person name="Caufield P.W."/>
            <person name="Cui Y."/>
            <person name="Zhang H."/>
            <person name="O'Toole P.W."/>
        </authorList>
    </citation>
    <scope>NUCLEOTIDE SEQUENCE [LARGE SCALE GENOMIC DNA]</scope>
    <source>
        <strain evidence="2 3">DSM 10532</strain>
    </source>
</reference>
<protein>
    <submittedName>
        <fullName evidence="2">Uncharacterized protein</fullName>
    </submittedName>
</protein>
<dbReference type="PATRIC" id="fig|1423748.3.peg.1845"/>
<feature type="transmembrane region" description="Helical" evidence="1">
    <location>
        <begin position="132"/>
        <end position="149"/>
    </location>
</feature>
<dbReference type="eggNOG" id="ENOG5030ANW">
    <property type="taxonomic scope" value="Bacteria"/>
</dbReference>
<feature type="transmembrane region" description="Helical" evidence="1">
    <location>
        <begin position="156"/>
        <end position="181"/>
    </location>
</feature>
<organism evidence="2 3">
    <name type="scientific">Lactobacillus gallinarum DSM 10532 = JCM 2011</name>
    <dbReference type="NCBI Taxonomy" id="1423748"/>
    <lineage>
        <taxon>Bacteria</taxon>
        <taxon>Bacillati</taxon>
        <taxon>Bacillota</taxon>
        <taxon>Bacilli</taxon>
        <taxon>Lactobacillales</taxon>
        <taxon>Lactobacillaceae</taxon>
        <taxon>Lactobacillus</taxon>
    </lineage>
</organism>
<dbReference type="OrthoDB" id="9902647at2"/>
<dbReference type="RefSeq" id="WP_025005786.1">
    <property type="nucleotide sequence ID" value="NZ_AZEL01000004.1"/>
</dbReference>
<dbReference type="AlphaFoldDB" id="A0A0R1NYP7"/>
<dbReference type="Proteomes" id="UP000051311">
    <property type="component" value="Unassembled WGS sequence"/>
</dbReference>
<dbReference type="EMBL" id="AZEL01000004">
    <property type="protein sequence ID" value="KRL25126.1"/>
    <property type="molecule type" value="Genomic_DNA"/>
</dbReference>
<feature type="transmembrane region" description="Helical" evidence="1">
    <location>
        <begin position="82"/>
        <end position="100"/>
    </location>
</feature>